<feature type="domain" description="Thymidylate kinase-like" evidence="13">
    <location>
        <begin position="10"/>
        <end position="203"/>
    </location>
</feature>
<evidence type="ECO:0000313" key="15">
    <source>
        <dbReference type="Proteomes" id="UP000824248"/>
    </source>
</evidence>
<dbReference type="InterPro" id="IPR018094">
    <property type="entry name" value="Thymidylate_kinase"/>
</dbReference>
<protein>
    <recommendedName>
        <fullName evidence="3 12">Thymidylate kinase</fullName>
        <ecNumber evidence="2 12">2.7.4.9</ecNumber>
    </recommendedName>
    <alternativeName>
        <fullName evidence="9 12">dTMP kinase</fullName>
    </alternativeName>
</protein>
<evidence type="ECO:0000256" key="2">
    <source>
        <dbReference type="ARBA" id="ARBA00012980"/>
    </source>
</evidence>
<evidence type="ECO:0000259" key="13">
    <source>
        <dbReference type="Pfam" id="PF02223"/>
    </source>
</evidence>
<dbReference type="InterPro" id="IPR039430">
    <property type="entry name" value="Thymidylate_kin-like_dom"/>
</dbReference>
<dbReference type="PANTHER" id="PTHR10344:SF4">
    <property type="entry name" value="UMP-CMP KINASE 2, MITOCHONDRIAL"/>
    <property type="match status" value="1"/>
</dbReference>
<comment type="function">
    <text evidence="11 12">Phosphorylation of dTMP to form dTDP in both de novo and salvage pathways of dTTP synthesis.</text>
</comment>
<reference evidence="14" key="1">
    <citation type="journal article" date="2021" name="PeerJ">
        <title>Extensive microbial diversity within the chicken gut microbiome revealed by metagenomics and culture.</title>
        <authorList>
            <person name="Gilroy R."/>
            <person name="Ravi A."/>
            <person name="Getino M."/>
            <person name="Pursley I."/>
            <person name="Horton D.L."/>
            <person name="Alikhan N.F."/>
            <person name="Baker D."/>
            <person name="Gharbi K."/>
            <person name="Hall N."/>
            <person name="Watson M."/>
            <person name="Adriaenssens E.M."/>
            <person name="Foster-Nyarko E."/>
            <person name="Jarju S."/>
            <person name="Secka A."/>
            <person name="Antonio M."/>
            <person name="Oren A."/>
            <person name="Chaudhuri R.R."/>
            <person name="La Ragione R."/>
            <person name="Hildebrand F."/>
            <person name="Pallen M.J."/>
        </authorList>
    </citation>
    <scope>NUCLEOTIDE SEQUENCE</scope>
    <source>
        <strain evidence="14">1193</strain>
    </source>
</reference>
<name>A0A9D1WK70_9GAMM</name>
<dbReference type="GO" id="GO:0006235">
    <property type="term" value="P:dTTP biosynthetic process"/>
    <property type="evidence" value="ECO:0007669"/>
    <property type="project" value="UniProtKB-UniRule"/>
</dbReference>
<keyword evidence="4 12" id="KW-0808">Transferase</keyword>
<dbReference type="GO" id="GO:0004798">
    <property type="term" value="F:dTMP kinase activity"/>
    <property type="evidence" value="ECO:0007669"/>
    <property type="project" value="UniProtKB-UniRule"/>
</dbReference>
<sequence>MQQRGRFITLEGSEGVGKSTNLAWVAEWLRSRGVEVVCTREPGGTPRAEAIRELLLSAAFDEPLDADAELLLVFAARAQHLAQKIRPALERGAWVLCDRFTDATFAYQGGGRGIARARIAELERFVQQGLEPDLTLLLDMPVSAAQQRLQGRLQTKGEIKDRFEQEQADFFEAVRREYLSCAAQAPERVAVIDVSASLETVQAALATCLEERTREWL</sequence>
<comment type="caution">
    <text evidence="14">The sequence shown here is derived from an EMBL/GenBank/DDBJ whole genome shotgun (WGS) entry which is preliminary data.</text>
</comment>
<dbReference type="GO" id="GO:0006233">
    <property type="term" value="P:dTDP biosynthetic process"/>
    <property type="evidence" value="ECO:0007669"/>
    <property type="project" value="InterPro"/>
</dbReference>
<dbReference type="GO" id="GO:0006227">
    <property type="term" value="P:dUDP biosynthetic process"/>
    <property type="evidence" value="ECO:0007669"/>
    <property type="project" value="TreeGrafter"/>
</dbReference>
<keyword evidence="5 12" id="KW-0545">Nucleotide biosynthesis</keyword>
<keyword evidence="6 12" id="KW-0547">Nucleotide-binding</keyword>
<evidence type="ECO:0000313" key="14">
    <source>
        <dbReference type="EMBL" id="HIX60680.1"/>
    </source>
</evidence>
<evidence type="ECO:0000256" key="11">
    <source>
        <dbReference type="ARBA" id="ARBA00057735"/>
    </source>
</evidence>
<evidence type="ECO:0000256" key="12">
    <source>
        <dbReference type="HAMAP-Rule" id="MF_00165"/>
    </source>
</evidence>
<evidence type="ECO:0000256" key="3">
    <source>
        <dbReference type="ARBA" id="ARBA00017144"/>
    </source>
</evidence>
<dbReference type="AlphaFoldDB" id="A0A9D1WK70"/>
<evidence type="ECO:0000256" key="10">
    <source>
        <dbReference type="ARBA" id="ARBA00048743"/>
    </source>
</evidence>
<gene>
    <name evidence="12 14" type="primary">tmk</name>
    <name evidence="14" type="ORF">H9854_00340</name>
</gene>
<dbReference type="EC" id="2.7.4.9" evidence="2 12"/>
<evidence type="ECO:0000256" key="4">
    <source>
        <dbReference type="ARBA" id="ARBA00022679"/>
    </source>
</evidence>
<comment type="catalytic activity">
    <reaction evidence="10 12">
        <text>dTMP + ATP = dTDP + ADP</text>
        <dbReference type="Rhea" id="RHEA:13517"/>
        <dbReference type="ChEBI" id="CHEBI:30616"/>
        <dbReference type="ChEBI" id="CHEBI:58369"/>
        <dbReference type="ChEBI" id="CHEBI:63528"/>
        <dbReference type="ChEBI" id="CHEBI:456216"/>
        <dbReference type="EC" id="2.7.4.9"/>
    </reaction>
</comment>
<dbReference type="HAMAP" id="MF_00165">
    <property type="entry name" value="Thymidylate_kinase"/>
    <property type="match status" value="1"/>
</dbReference>
<evidence type="ECO:0000256" key="1">
    <source>
        <dbReference type="ARBA" id="ARBA00009776"/>
    </source>
</evidence>
<dbReference type="CDD" id="cd01672">
    <property type="entry name" value="TMPK"/>
    <property type="match status" value="1"/>
</dbReference>
<feature type="binding site" evidence="12">
    <location>
        <begin position="12"/>
        <end position="19"/>
    </location>
    <ligand>
        <name>ATP</name>
        <dbReference type="ChEBI" id="CHEBI:30616"/>
    </ligand>
</feature>
<evidence type="ECO:0000256" key="6">
    <source>
        <dbReference type="ARBA" id="ARBA00022741"/>
    </source>
</evidence>
<reference evidence="14" key="2">
    <citation type="submission" date="2021-04" db="EMBL/GenBank/DDBJ databases">
        <authorList>
            <person name="Gilroy R."/>
        </authorList>
    </citation>
    <scope>NUCLEOTIDE SEQUENCE</scope>
    <source>
        <strain evidence="14">1193</strain>
    </source>
</reference>
<accession>A0A9D1WK70</accession>
<evidence type="ECO:0000256" key="9">
    <source>
        <dbReference type="ARBA" id="ARBA00029962"/>
    </source>
</evidence>
<dbReference type="Proteomes" id="UP000824248">
    <property type="component" value="Unassembled WGS sequence"/>
</dbReference>
<dbReference type="NCBIfam" id="TIGR00041">
    <property type="entry name" value="DTMP_kinase"/>
    <property type="match status" value="1"/>
</dbReference>
<dbReference type="EMBL" id="DXFC01000012">
    <property type="protein sequence ID" value="HIX60680.1"/>
    <property type="molecule type" value="Genomic_DNA"/>
</dbReference>
<dbReference type="SUPFAM" id="SSF52540">
    <property type="entry name" value="P-loop containing nucleoside triphosphate hydrolases"/>
    <property type="match status" value="1"/>
</dbReference>
<dbReference type="FunFam" id="3.40.50.300:FF:000225">
    <property type="entry name" value="Thymidylate kinase"/>
    <property type="match status" value="1"/>
</dbReference>
<dbReference type="PANTHER" id="PTHR10344">
    <property type="entry name" value="THYMIDYLATE KINASE"/>
    <property type="match status" value="1"/>
</dbReference>
<keyword evidence="8 12" id="KW-0067">ATP-binding</keyword>
<evidence type="ECO:0000256" key="7">
    <source>
        <dbReference type="ARBA" id="ARBA00022777"/>
    </source>
</evidence>
<evidence type="ECO:0000256" key="5">
    <source>
        <dbReference type="ARBA" id="ARBA00022727"/>
    </source>
</evidence>
<proteinExistence type="inferred from homology"/>
<dbReference type="Pfam" id="PF02223">
    <property type="entry name" value="Thymidylate_kin"/>
    <property type="match status" value="1"/>
</dbReference>
<dbReference type="InterPro" id="IPR027417">
    <property type="entry name" value="P-loop_NTPase"/>
</dbReference>
<evidence type="ECO:0000256" key="8">
    <source>
        <dbReference type="ARBA" id="ARBA00022840"/>
    </source>
</evidence>
<dbReference type="Gene3D" id="3.40.50.300">
    <property type="entry name" value="P-loop containing nucleotide triphosphate hydrolases"/>
    <property type="match status" value="1"/>
</dbReference>
<organism evidence="14 15">
    <name type="scientific">Candidatus Halomonas stercoripullorum</name>
    <dbReference type="NCBI Taxonomy" id="2838617"/>
    <lineage>
        <taxon>Bacteria</taxon>
        <taxon>Pseudomonadati</taxon>
        <taxon>Pseudomonadota</taxon>
        <taxon>Gammaproteobacteria</taxon>
        <taxon>Oceanospirillales</taxon>
        <taxon>Halomonadaceae</taxon>
        <taxon>Halomonas</taxon>
    </lineage>
</organism>
<dbReference type="GO" id="GO:0005829">
    <property type="term" value="C:cytosol"/>
    <property type="evidence" value="ECO:0007669"/>
    <property type="project" value="TreeGrafter"/>
</dbReference>
<keyword evidence="7 12" id="KW-0418">Kinase</keyword>
<dbReference type="GO" id="GO:0005524">
    <property type="term" value="F:ATP binding"/>
    <property type="evidence" value="ECO:0007669"/>
    <property type="project" value="UniProtKB-UniRule"/>
</dbReference>
<comment type="similarity">
    <text evidence="1 12">Belongs to the thymidylate kinase family.</text>
</comment>